<dbReference type="EMBL" id="NFZX01000044">
    <property type="protein sequence ID" value="RFA33051.1"/>
    <property type="molecule type" value="Genomic_DNA"/>
</dbReference>
<dbReference type="PROSITE" id="PS51257">
    <property type="entry name" value="PROKAR_LIPOPROTEIN"/>
    <property type="match status" value="1"/>
</dbReference>
<comment type="caution">
    <text evidence="3">The sequence shown here is derived from an EMBL/GenBank/DDBJ whole genome shotgun (WGS) entry which is preliminary data.</text>
</comment>
<feature type="signal peptide" evidence="2">
    <location>
        <begin position="1"/>
        <end position="18"/>
    </location>
</feature>
<feature type="chain" id="PRO_5039531350" description="Lipoprotein" evidence="2">
    <location>
        <begin position="19"/>
        <end position="192"/>
    </location>
</feature>
<evidence type="ECO:0000313" key="4">
    <source>
        <dbReference type="Proteomes" id="UP000256488"/>
    </source>
</evidence>
<dbReference type="Proteomes" id="UP000256488">
    <property type="component" value="Unassembled WGS sequence"/>
</dbReference>
<feature type="compositionally biased region" description="Basic and acidic residues" evidence="1">
    <location>
        <begin position="26"/>
        <end position="57"/>
    </location>
</feature>
<feature type="region of interest" description="Disordered" evidence="1">
    <location>
        <begin position="23"/>
        <end position="62"/>
    </location>
</feature>
<dbReference type="AlphaFoldDB" id="A0A3E0WLM6"/>
<name>A0A3E0WLM6_9BACI</name>
<dbReference type="RefSeq" id="WP_116279181.1">
    <property type="nucleotide sequence ID" value="NZ_NFZX01000044.1"/>
</dbReference>
<evidence type="ECO:0000256" key="2">
    <source>
        <dbReference type="SAM" id="SignalP"/>
    </source>
</evidence>
<organism evidence="3 4">
    <name type="scientific">Virgibacillus dokdonensis</name>
    <dbReference type="NCBI Taxonomy" id="302167"/>
    <lineage>
        <taxon>Bacteria</taxon>
        <taxon>Bacillati</taxon>
        <taxon>Bacillota</taxon>
        <taxon>Bacilli</taxon>
        <taxon>Bacillales</taxon>
        <taxon>Bacillaceae</taxon>
        <taxon>Virgibacillus</taxon>
    </lineage>
</organism>
<keyword evidence="2" id="KW-0732">Signal</keyword>
<sequence length="192" mass="21909">MKKVLFFIVISILSLSLAACSGEAESEAKAENEKETEQENKEQEEADNQKTEEKQEQNKGMTVDKATQLLKEHVLEENDEIQKLTMNDGEIKASIIIGDNDTINDKTLLAQVAYSSAGDEFLQHEGWEVLTIDFVDLAEVSMHRNEQETDENDFVYFPMDKIIDQFESEANEKLKKCLYFEQGILGRCLFSL</sequence>
<evidence type="ECO:0000313" key="3">
    <source>
        <dbReference type="EMBL" id="RFA33051.1"/>
    </source>
</evidence>
<gene>
    <name evidence="3" type="ORF">CAI16_15905</name>
</gene>
<protein>
    <recommendedName>
        <fullName evidence="5">Lipoprotein</fullName>
    </recommendedName>
</protein>
<reference evidence="3 4" key="1">
    <citation type="submission" date="2017-05" db="EMBL/GenBank/DDBJ databases">
        <title>Virgibacillus sp. AK90 isolated from a saltern of Kakinada, India.</title>
        <authorList>
            <person name="Gupta V."/>
            <person name="Sidhu C."/>
            <person name="Korpole S."/>
            <person name="Pinnaka A.K."/>
        </authorList>
    </citation>
    <scope>NUCLEOTIDE SEQUENCE [LARGE SCALE GENOMIC DNA]</scope>
    <source>
        <strain evidence="3 4">AK90</strain>
    </source>
</reference>
<evidence type="ECO:0000256" key="1">
    <source>
        <dbReference type="SAM" id="MobiDB-lite"/>
    </source>
</evidence>
<accession>A0A3E0WLM6</accession>
<proteinExistence type="predicted"/>
<evidence type="ECO:0008006" key="5">
    <source>
        <dbReference type="Google" id="ProtNLM"/>
    </source>
</evidence>